<proteinExistence type="predicted"/>
<name>A0A9X2M8P3_9FIRM</name>
<dbReference type="AlphaFoldDB" id="A0A9X2M8P3"/>
<sequence length="450" mass="51561">MNDNNLNYLVGNNINSLNKNKENTIDYLNKKKKGEIDYLNKNKKDEFKNIEDKSKNREGKFKNKEHALLSASSSHKWINCTPSAILELEVENKETESAKEGTAAHKLCEHKLKTALNISSKKSESHIISKKSKSEHDSPYYSEEMETHALEYVQFILEQLNICKQSCKDPLVLIEERLEFSDYVEEGFGTADCIIIADEKLHIVDFKYGVGVLVSAEDNPQMKLYALGALQKYDSLYDIEQVSMTIFQPRRDNVDTWTICVDDLINWAENELRPKAKKAYKGEGEFACGQWCTFCRVAHRCGFRADENLKLAKWEFGLPPLLSDEEIEEIIIKLPGLTKWADEIMVYASERAINEGKEWEGFKVVQGRSNRKYKDEKAVAKVAMENGYEDIYKKTLIPITEMEKLMGKSKFSDVMAGLVYKPDGKLVLVPNSDKRKAVNLSDVNKEFKNN</sequence>
<dbReference type="InterPro" id="IPR021229">
    <property type="entry name" value="DUF2800"/>
</dbReference>
<dbReference type="RefSeq" id="WP_257560161.1">
    <property type="nucleotide sequence ID" value="NZ_JANKBY010000031.1"/>
</dbReference>
<dbReference type="EMBL" id="JANKBY010000031">
    <property type="protein sequence ID" value="MCR1822020.1"/>
    <property type="molecule type" value="Genomic_DNA"/>
</dbReference>
<gene>
    <name evidence="1" type="ORF">NSA58_04395</name>
</gene>
<dbReference type="Pfam" id="PF10926">
    <property type="entry name" value="DUF2800"/>
    <property type="match status" value="1"/>
</dbReference>
<organism evidence="1 2">
    <name type="scientific">Terrisporobacter muris</name>
    <dbReference type="NCBI Taxonomy" id="2963284"/>
    <lineage>
        <taxon>Bacteria</taxon>
        <taxon>Bacillati</taxon>
        <taxon>Bacillota</taxon>
        <taxon>Clostridia</taxon>
        <taxon>Peptostreptococcales</taxon>
        <taxon>Peptostreptococcaceae</taxon>
        <taxon>Terrisporobacter</taxon>
    </lineage>
</organism>
<keyword evidence="2" id="KW-1185">Reference proteome</keyword>
<reference evidence="1" key="1">
    <citation type="submission" date="2022-07" db="EMBL/GenBank/DDBJ databases">
        <title>Enhanced cultured diversity of the mouse gut microbiota enables custom-made synthetic communities.</title>
        <authorList>
            <person name="Afrizal A."/>
        </authorList>
    </citation>
    <scope>NUCLEOTIDE SEQUENCE</scope>
    <source>
        <strain evidence="1">DSM 29186</strain>
    </source>
</reference>
<evidence type="ECO:0000313" key="2">
    <source>
        <dbReference type="Proteomes" id="UP001140817"/>
    </source>
</evidence>
<dbReference type="Proteomes" id="UP001140817">
    <property type="component" value="Unassembled WGS sequence"/>
</dbReference>
<protein>
    <submittedName>
        <fullName evidence="1">DUF2800 domain-containing protein</fullName>
    </submittedName>
</protein>
<comment type="caution">
    <text evidence="1">The sequence shown here is derived from an EMBL/GenBank/DDBJ whole genome shotgun (WGS) entry which is preliminary data.</text>
</comment>
<accession>A0A9X2M8P3</accession>
<evidence type="ECO:0000313" key="1">
    <source>
        <dbReference type="EMBL" id="MCR1822020.1"/>
    </source>
</evidence>